<dbReference type="Pfam" id="PF23337">
    <property type="entry name" value="PTHB1_pf"/>
    <property type="match status" value="1"/>
</dbReference>
<dbReference type="AlphaFoldDB" id="C1MLA9"/>
<gene>
    <name evidence="5" type="primary">BBS9</name>
    <name evidence="5" type="ORF">MICPUCDRAFT_55647</name>
</gene>
<dbReference type="Pfam" id="PF23339">
    <property type="entry name" value="PTHB1_CtH"/>
    <property type="match status" value="1"/>
</dbReference>
<name>C1MLA9_MICPC</name>
<accession>C1MLA9</accession>
<dbReference type="InterPro" id="IPR055363">
    <property type="entry name" value="PTHB1_hp_dom"/>
</dbReference>
<evidence type="ECO:0000259" key="2">
    <source>
        <dbReference type="Pfam" id="PF23337"/>
    </source>
</evidence>
<organism evidence="6">
    <name type="scientific">Micromonas pusilla (strain CCMP1545)</name>
    <name type="common">Picoplanktonic green alga</name>
    <dbReference type="NCBI Taxonomy" id="564608"/>
    <lineage>
        <taxon>Eukaryota</taxon>
        <taxon>Viridiplantae</taxon>
        <taxon>Chlorophyta</taxon>
        <taxon>Mamiellophyceae</taxon>
        <taxon>Mamiellales</taxon>
        <taxon>Mamiellaceae</taxon>
        <taxon>Micromonas</taxon>
    </lineage>
</organism>
<feature type="domain" description="PTHB1 C-terminal helix bundle" evidence="4">
    <location>
        <begin position="766"/>
        <end position="839"/>
    </location>
</feature>
<dbReference type="PANTHER" id="PTHR20991:SF0">
    <property type="entry name" value="PROTEIN PTHB1"/>
    <property type="match status" value="1"/>
</dbReference>
<dbReference type="InterPro" id="IPR026511">
    <property type="entry name" value="PTHB1"/>
</dbReference>
<dbReference type="Proteomes" id="UP000001876">
    <property type="component" value="Unassembled WGS sequence"/>
</dbReference>
<evidence type="ECO:0000313" key="6">
    <source>
        <dbReference type="Proteomes" id="UP000001876"/>
    </source>
</evidence>
<evidence type="ECO:0000259" key="1">
    <source>
        <dbReference type="Pfam" id="PF14727"/>
    </source>
</evidence>
<dbReference type="Pfam" id="PF23338">
    <property type="entry name" value="PTHB1_hp"/>
    <property type="match status" value="1"/>
</dbReference>
<dbReference type="PANTHER" id="PTHR20991">
    <property type="entry name" value="PARATHYROID HORMONE-RESPONSIVE B1 GENE"/>
    <property type="match status" value="1"/>
</dbReference>
<evidence type="ECO:0000259" key="4">
    <source>
        <dbReference type="Pfam" id="PF23339"/>
    </source>
</evidence>
<protein>
    <submittedName>
        <fullName evidence="5">Bardet-biedl syndrome 9</fullName>
    </submittedName>
</protein>
<dbReference type="OMA" id="VPVEDWT"/>
<feature type="domain" description="PTHB1 N-terminal" evidence="1">
    <location>
        <begin position="1"/>
        <end position="361"/>
    </location>
</feature>
<dbReference type="STRING" id="564608.C1MLA9"/>
<dbReference type="KEGG" id="mpp:MICPUCDRAFT_55647"/>
<dbReference type="InterPro" id="IPR055364">
    <property type="entry name" value="PTHB1_CtH_dom"/>
</dbReference>
<feature type="domain" description="PTHB1 platform" evidence="2">
    <location>
        <begin position="541"/>
        <end position="655"/>
    </location>
</feature>
<dbReference type="OrthoDB" id="10262646at2759"/>
<sequence>MSVFKTCDFWSSTCKGDEKFGVGSLAVGSYDDKLILATCSLFGVLRLYTPSESDFADGGHALELNLKLPILKIEFGRFELGKGNISVVVLHPRKLMVYTLWQRMPLSKQYELHLNFEAVLDQGALNMVIGQFGGSHKDVIGVQYSSGQLSVYAKGVTVMNCLLTDFTVSSPILYLHETDSFVTVSATTELKCYKYGALVTESETISQARDMPAEWSVCLGEPALKIVGMDHLCNYKKLDTNGNIVFNSEENMTNILVLTECSIFGISLSGTICFQKKIDFLPMTCAALPVLGSSSSEKGRAFLVTGSTGNVQLYSGMNLLWAARHSFSFIALSIAPIGDTGNCMVGLGDDGYLSMSYFGTELPADVVAPGKDIGNDFEKKCSEQLRRIREISVSNCEAQRYLPEALQIRAKVLTHVDNGTVHVNMEAKMESHTRYTGQRPESRCYETLTMHIVLTCTGVGTGDFLEDIQISISTPANVFCCQESLNIPILSCGVDNSTVIPISLYALQGERQLPENNAVYIITRYKVHGELRAVSCEVYVPLAVFCSLIPPAKTTGHKITLNTNHSPPLLSLLFGDMLQGFTDSEHINPVDNVLTFQYTNGARVNLILSKNAGRFRLQSSQLEAMWLILRELIHRLRKHFKKNKVAKENLEVSFQEALPLQDLFESLDQHCAAVSQYNILHRQFVYRSKQLRALQKRVLLRFKDKNPVSLSQLEILLDDTVAQISQAVHFSKTLSNDLKNTQSSLSAALQMLLMLMEFRFGIKFDGVRVLRSYISPSVQDIFEQCWEELAEASVAALIRIFLTGNKKAGNLDIGQSQPYDEVHDTSKLKKLISAACERLARGYVVPLVVERLGIPSLPESH</sequence>
<dbReference type="Pfam" id="PF14727">
    <property type="entry name" value="PHTB1_N"/>
    <property type="match status" value="1"/>
</dbReference>
<reference evidence="5 6" key="1">
    <citation type="journal article" date="2009" name="Science">
        <title>Green evolution and dynamic adaptations revealed by genomes of the marine picoeukaryotes Micromonas.</title>
        <authorList>
            <person name="Worden A.Z."/>
            <person name="Lee J.H."/>
            <person name="Mock T."/>
            <person name="Rouze P."/>
            <person name="Simmons M.P."/>
            <person name="Aerts A.L."/>
            <person name="Allen A.E."/>
            <person name="Cuvelier M.L."/>
            <person name="Derelle E."/>
            <person name="Everett M.V."/>
            <person name="Foulon E."/>
            <person name="Grimwood J."/>
            <person name="Gundlach H."/>
            <person name="Henrissat B."/>
            <person name="Napoli C."/>
            <person name="McDonald S.M."/>
            <person name="Parker M.S."/>
            <person name="Rombauts S."/>
            <person name="Salamov A."/>
            <person name="Von Dassow P."/>
            <person name="Badger J.H."/>
            <person name="Coutinho P.M."/>
            <person name="Demir E."/>
            <person name="Dubchak I."/>
            <person name="Gentemann C."/>
            <person name="Eikrem W."/>
            <person name="Gready J.E."/>
            <person name="John U."/>
            <person name="Lanier W."/>
            <person name="Lindquist E.A."/>
            <person name="Lucas S."/>
            <person name="Mayer K.F."/>
            <person name="Moreau H."/>
            <person name="Not F."/>
            <person name="Otillar R."/>
            <person name="Panaud O."/>
            <person name="Pangilinan J."/>
            <person name="Paulsen I."/>
            <person name="Piegu B."/>
            <person name="Poliakov A."/>
            <person name="Robbens S."/>
            <person name="Schmutz J."/>
            <person name="Toulza E."/>
            <person name="Wyss T."/>
            <person name="Zelensky A."/>
            <person name="Zhou K."/>
            <person name="Armbrust E.V."/>
            <person name="Bhattacharya D."/>
            <person name="Goodenough U.W."/>
            <person name="Van de Peer Y."/>
            <person name="Grigoriev I.V."/>
        </authorList>
    </citation>
    <scope>NUCLEOTIDE SEQUENCE [LARGE SCALE GENOMIC DNA]</scope>
    <source>
        <strain evidence="5 6">CCMP1545</strain>
    </source>
</reference>
<dbReference type="InterPro" id="IPR055362">
    <property type="entry name" value="PTHB1_pf_dom"/>
</dbReference>
<dbReference type="GO" id="GO:0034464">
    <property type="term" value="C:BBSome"/>
    <property type="evidence" value="ECO:0007669"/>
    <property type="project" value="InterPro"/>
</dbReference>
<dbReference type="InterPro" id="IPR028073">
    <property type="entry name" value="PHTB1_N_dom"/>
</dbReference>
<evidence type="ECO:0000259" key="3">
    <source>
        <dbReference type="Pfam" id="PF23338"/>
    </source>
</evidence>
<dbReference type="GeneID" id="9681775"/>
<dbReference type="RefSeq" id="XP_003056140.1">
    <property type="nucleotide sequence ID" value="XM_003056094.1"/>
</dbReference>
<evidence type="ECO:0000313" key="5">
    <source>
        <dbReference type="EMBL" id="EEH59516.1"/>
    </source>
</evidence>
<keyword evidence="6" id="KW-1185">Reference proteome</keyword>
<proteinExistence type="predicted"/>
<dbReference type="GO" id="GO:0016020">
    <property type="term" value="C:membrane"/>
    <property type="evidence" value="ECO:0007669"/>
    <property type="project" value="TreeGrafter"/>
</dbReference>
<dbReference type="EMBL" id="GG663736">
    <property type="protein sequence ID" value="EEH59516.1"/>
    <property type="molecule type" value="Genomic_DNA"/>
</dbReference>
<dbReference type="eggNOG" id="KOG3679">
    <property type="taxonomic scope" value="Eukaryota"/>
</dbReference>
<feature type="domain" description="PTHB1 hairpin" evidence="3">
    <location>
        <begin position="658"/>
        <end position="759"/>
    </location>
</feature>
<dbReference type="GO" id="GO:0060271">
    <property type="term" value="P:cilium assembly"/>
    <property type="evidence" value="ECO:0007669"/>
    <property type="project" value="TreeGrafter"/>
</dbReference>